<keyword evidence="2" id="KW-1185">Reference proteome</keyword>
<dbReference type="Proteomes" id="UP000218151">
    <property type="component" value="Unassembled WGS sequence"/>
</dbReference>
<dbReference type="EMBL" id="NSLI01000002">
    <property type="protein sequence ID" value="PAX08869.1"/>
    <property type="molecule type" value="Genomic_DNA"/>
</dbReference>
<sequence length="61" mass="7206">MRQVCHYHPAERQREKERSRAFDAFQLDHGYVSQGELRARNGFFSSLEVLSSSVICQERFD</sequence>
<comment type="caution">
    <text evidence="1">The sequence shown here is derived from an EMBL/GenBank/DDBJ whole genome shotgun (WGS) entry which is preliminary data.</text>
</comment>
<evidence type="ECO:0000313" key="1">
    <source>
        <dbReference type="EMBL" id="PAX08869.1"/>
    </source>
</evidence>
<organism evidence="1 2">
    <name type="scientific">Sphingomonas lenta</name>
    <dbReference type="NCBI Taxonomy" id="1141887"/>
    <lineage>
        <taxon>Bacteria</taxon>
        <taxon>Pseudomonadati</taxon>
        <taxon>Pseudomonadota</taxon>
        <taxon>Alphaproteobacteria</taxon>
        <taxon>Sphingomonadales</taxon>
        <taxon>Sphingomonadaceae</taxon>
        <taxon>Sphingomonas</taxon>
    </lineage>
</organism>
<gene>
    <name evidence="1" type="ORF">CKY28_05810</name>
</gene>
<name>A0A2A2SI11_9SPHN</name>
<dbReference type="AlphaFoldDB" id="A0A2A2SI11"/>
<accession>A0A2A2SI11</accession>
<protein>
    <submittedName>
        <fullName evidence="1">Uncharacterized protein</fullName>
    </submittedName>
</protein>
<dbReference type="RefSeq" id="WP_095997380.1">
    <property type="nucleotide sequence ID" value="NZ_NSLI01000002.1"/>
</dbReference>
<evidence type="ECO:0000313" key="2">
    <source>
        <dbReference type="Proteomes" id="UP000218151"/>
    </source>
</evidence>
<dbReference type="OrthoDB" id="7478497at2"/>
<reference evidence="2" key="1">
    <citation type="submission" date="2017-09" db="EMBL/GenBank/DDBJ databases">
        <authorList>
            <person name="Feng G."/>
            <person name="Zhu H."/>
        </authorList>
    </citation>
    <scope>NUCLEOTIDE SEQUENCE [LARGE SCALE GENOMIC DNA]</scope>
    <source>
        <strain evidence="2">1PNM-20</strain>
    </source>
</reference>
<proteinExistence type="predicted"/>